<sequence length="313" mass="36390">MACDGCEHTLMKFLHFIQDESNLKIFLNAHGVIDIEKTCPKCNKICTFYPSKNLFQCTTTTVQVNKHKKRERISCGYSISGNKYTRFENSKFSVLEICSFVAFWLCARYRQVDLEDEMGWSSSTVVAWSNFCRQVCFSVVSKSSEKLGGIGKTVDVDEAVFGKYKYNGVSAIEDQWVFSGIERQSKKFFLIPVSSRSKETLLKIIDEWVLPGTIIMSNCWKAYGCLDDEGFRKQRVDHGKNFIDPDTKHIERMWGHVKNFIPKNGRKESHLVLHLAEYHFHRKFPRMNERFHNFFKYISEVDPPTGDECEDDK</sequence>
<evidence type="ECO:0000259" key="1">
    <source>
        <dbReference type="SMART" id="SM01126"/>
    </source>
</evidence>
<dbReference type="PANTHER" id="PTHR47163:SF2">
    <property type="entry name" value="SI:DKEY-17M8.2"/>
    <property type="match status" value="1"/>
</dbReference>
<dbReference type="Proteomes" id="UP001431783">
    <property type="component" value="Unassembled WGS sequence"/>
</dbReference>
<evidence type="ECO:0000313" key="2">
    <source>
        <dbReference type="EMBL" id="KAK9876098.1"/>
    </source>
</evidence>
<dbReference type="SMART" id="SM01126">
    <property type="entry name" value="DDE_Tnp_IS1595"/>
    <property type="match status" value="1"/>
</dbReference>
<dbReference type="InterPro" id="IPR024445">
    <property type="entry name" value="Tnp_ISXO2-like"/>
</dbReference>
<dbReference type="InterPro" id="IPR053164">
    <property type="entry name" value="IS1016-like_transposase"/>
</dbReference>
<proteinExistence type="predicted"/>
<gene>
    <name evidence="2" type="ORF">WA026_011209</name>
</gene>
<feature type="domain" description="ISXO2-like transposase" evidence="1">
    <location>
        <begin position="146"/>
        <end position="283"/>
    </location>
</feature>
<dbReference type="Pfam" id="PF12762">
    <property type="entry name" value="DDE_Tnp_IS1595"/>
    <property type="match status" value="1"/>
</dbReference>
<dbReference type="EMBL" id="JARQZJ010000035">
    <property type="protein sequence ID" value="KAK9876098.1"/>
    <property type="molecule type" value="Genomic_DNA"/>
</dbReference>
<name>A0AAW1U0M5_9CUCU</name>
<keyword evidence="3" id="KW-1185">Reference proteome</keyword>
<reference evidence="2 3" key="1">
    <citation type="submission" date="2023-03" db="EMBL/GenBank/DDBJ databases">
        <title>Genome insight into feeding habits of ladybird beetles.</title>
        <authorList>
            <person name="Li H.-S."/>
            <person name="Huang Y.-H."/>
            <person name="Pang H."/>
        </authorList>
    </citation>
    <scope>NUCLEOTIDE SEQUENCE [LARGE SCALE GENOMIC DNA]</scope>
    <source>
        <strain evidence="2">SYSU_2023b</strain>
        <tissue evidence="2">Whole body</tissue>
    </source>
</reference>
<organism evidence="2 3">
    <name type="scientific">Henosepilachna vigintioctopunctata</name>
    <dbReference type="NCBI Taxonomy" id="420089"/>
    <lineage>
        <taxon>Eukaryota</taxon>
        <taxon>Metazoa</taxon>
        <taxon>Ecdysozoa</taxon>
        <taxon>Arthropoda</taxon>
        <taxon>Hexapoda</taxon>
        <taxon>Insecta</taxon>
        <taxon>Pterygota</taxon>
        <taxon>Neoptera</taxon>
        <taxon>Endopterygota</taxon>
        <taxon>Coleoptera</taxon>
        <taxon>Polyphaga</taxon>
        <taxon>Cucujiformia</taxon>
        <taxon>Coccinelloidea</taxon>
        <taxon>Coccinellidae</taxon>
        <taxon>Epilachninae</taxon>
        <taxon>Epilachnini</taxon>
        <taxon>Henosepilachna</taxon>
    </lineage>
</organism>
<evidence type="ECO:0000313" key="3">
    <source>
        <dbReference type="Proteomes" id="UP001431783"/>
    </source>
</evidence>
<dbReference type="AlphaFoldDB" id="A0AAW1U0M5"/>
<protein>
    <recommendedName>
        <fullName evidence="1">ISXO2-like transposase domain-containing protein</fullName>
    </recommendedName>
</protein>
<dbReference type="PANTHER" id="PTHR47163">
    <property type="entry name" value="DDE_TNP_IS1595 DOMAIN-CONTAINING PROTEIN"/>
    <property type="match status" value="1"/>
</dbReference>
<accession>A0AAW1U0M5</accession>
<comment type="caution">
    <text evidence="2">The sequence shown here is derived from an EMBL/GenBank/DDBJ whole genome shotgun (WGS) entry which is preliminary data.</text>
</comment>